<dbReference type="OrthoDB" id="408373at2759"/>
<organism evidence="3 4">
    <name type="scientific">Fusarium gaditjirri</name>
    <dbReference type="NCBI Taxonomy" id="282569"/>
    <lineage>
        <taxon>Eukaryota</taxon>
        <taxon>Fungi</taxon>
        <taxon>Dikarya</taxon>
        <taxon>Ascomycota</taxon>
        <taxon>Pezizomycotina</taxon>
        <taxon>Sordariomycetes</taxon>
        <taxon>Hypocreomycetidae</taxon>
        <taxon>Hypocreales</taxon>
        <taxon>Nectriaceae</taxon>
        <taxon>Fusarium</taxon>
        <taxon>Fusarium nisikadoi species complex</taxon>
    </lineage>
</organism>
<sequence length="379" mass="41042">MEVGGINGSWKDHGKAQYSRPPRSLIKAPLGLDGPHKTRMTKLLGLSPRIIRKALAMSQDLVLPRPGASYKPQPPVAGPTEAAFVETFGALLPAAQFLQTPRGKAAYYEITPSFSKDGTADIDRVVFIHGVQTPALGMLPLVRVLEKSFPAAHMVLIDLWGHGLSDTPVIPHEASLFHQLIDDLLDHLSWPSAHLVGFSFGGATTISYVASRPSRVKSFTLVAPAGLLQLSMFTPEEQACLKGDDEDAAKKCVLNILEGGDLVVPVDWKQRVANGEVVAEAVREWQMRKHPGHTASVVAIFRDGGVMDSHAHFDEAAKTGIPSLAVLGELDSLCSKDQLNGHGFENVFVVPQAVHSVVRDQAEDVANLIGDFWKKLEKQ</sequence>
<feature type="domain" description="AB hydrolase-1" evidence="2">
    <location>
        <begin position="125"/>
        <end position="230"/>
    </location>
</feature>
<reference evidence="3" key="2">
    <citation type="submission" date="2020-05" db="EMBL/GenBank/DDBJ databases">
        <authorList>
            <person name="Kim H.-S."/>
            <person name="Proctor R.H."/>
            <person name="Brown D.W."/>
        </authorList>
    </citation>
    <scope>NUCLEOTIDE SEQUENCE</scope>
    <source>
        <strain evidence="3">NRRL 45417</strain>
    </source>
</reference>
<dbReference type="InterPro" id="IPR029058">
    <property type="entry name" value="AB_hydrolase_fold"/>
</dbReference>
<dbReference type="InterPro" id="IPR050228">
    <property type="entry name" value="Carboxylesterase_BioH"/>
</dbReference>
<accession>A0A8H4TAF2</accession>
<dbReference type="Proteomes" id="UP000604273">
    <property type="component" value="Unassembled WGS sequence"/>
</dbReference>
<evidence type="ECO:0000259" key="2">
    <source>
        <dbReference type="Pfam" id="PF00561"/>
    </source>
</evidence>
<dbReference type="Pfam" id="PF00561">
    <property type="entry name" value="Abhydrolase_1"/>
    <property type="match status" value="1"/>
</dbReference>
<dbReference type="EMBL" id="JABFAI010000120">
    <property type="protein sequence ID" value="KAF4954340.1"/>
    <property type="molecule type" value="Genomic_DNA"/>
</dbReference>
<evidence type="ECO:0000256" key="1">
    <source>
        <dbReference type="SAM" id="MobiDB-lite"/>
    </source>
</evidence>
<gene>
    <name evidence="3" type="ORF">FGADI_5363</name>
</gene>
<dbReference type="PRINTS" id="PR00111">
    <property type="entry name" value="ABHYDROLASE"/>
</dbReference>
<protein>
    <recommendedName>
        <fullName evidence="2">AB hydrolase-1 domain-containing protein</fullName>
    </recommendedName>
</protein>
<reference evidence="3" key="1">
    <citation type="journal article" date="2020" name="BMC Genomics">
        <title>Correction to: Identification and distribution of gene clusters required for synthesis of sphingolipid metabolism inhibitors in diverse species of the filamentous fungus Fusarium.</title>
        <authorList>
            <person name="Kim H.S."/>
            <person name="Lohmar J.M."/>
            <person name="Busman M."/>
            <person name="Brown D.W."/>
            <person name="Naumann T.A."/>
            <person name="Divon H.H."/>
            <person name="Lysoe E."/>
            <person name="Uhlig S."/>
            <person name="Proctor R.H."/>
        </authorList>
    </citation>
    <scope>NUCLEOTIDE SEQUENCE</scope>
    <source>
        <strain evidence="3">NRRL 45417</strain>
    </source>
</reference>
<evidence type="ECO:0000313" key="3">
    <source>
        <dbReference type="EMBL" id="KAF4954340.1"/>
    </source>
</evidence>
<feature type="region of interest" description="Disordered" evidence="1">
    <location>
        <begin position="1"/>
        <end position="21"/>
    </location>
</feature>
<dbReference type="InterPro" id="IPR000073">
    <property type="entry name" value="AB_hydrolase_1"/>
</dbReference>
<comment type="caution">
    <text evidence="3">The sequence shown here is derived from an EMBL/GenBank/DDBJ whole genome shotgun (WGS) entry which is preliminary data.</text>
</comment>
<dbReference type="Gene3D" id="3.40.50.1820">
    <property type="entry name" value="alpha/beta hydrolase"/>
    <property type="match status" value="1"/>
</dbReference>
<proteinExistence type="predicted"/>
<dbReference type="PANTHER" id="PTHR43194">
    <property type="entry name" value="HYDROLASE ALPHA/BETA FOLD FAMILY"/>
    <property type="match status" value="1"/>
</dbReference>
<keyword evidence="4" id="KW-1185">Reference proteome</keyword>
<dbReference type="PANTHER" id="PTHR43194:SF2">
    <property type="entry name" value="PEROXISOMAL MEMBRANE PROTEIN LPX1"/>
    <property type="match status" value="1"/>
</dbReference>
<evidence type="ECO:0000313" key="4">
    <source>
        <dbReference type="Proteomes" id="UP000604273"/>
    </source>
</evidence>
<name>A0A8H4TAF2_9HYPO</name>
<dbReference type="SUPFAM" id="SSF53474">
    <property type="entry name" value="alpha/beta-Hydrolases"/>
    <property type="match status" value="1"/>
</dbReference>
<dbReference type="AlphaFoldDB" id="A0A8H4TAF2"/>